<name>A0A4Z1JNC7_9HELO</name>
<dbReference type="AlphaFoldDB" id="A0A4Z1JNC7"/>
<dbReference type="Proteomes" id="UP000297229">
    <property type="component" value="Unassembled WGS sequence"/>
</dbReference>
<evidence type="ECO:0000313" key="2">
    <source>
        <dbReference type="EMBL" id="TGO75279.1"/>
    </source>
</evidence>
<evidence type="ECO:0000313" key="3">
    <source>
        <dbReference type="Proteomes" id="UP000297229"/>
    </source>
</evidence>
<proteinExistence type="predicted"/>
<keyword evidence="1" id="KW-0812">Transmembrane</keyword>
<dbReference type="STRING" id="278938.A0A4Z1JNC7"/>
<keyword evidence="3" id="KW-1185">Reference proteome</keyword>
<evidence type="ECO:0000256" key="1">
    <source>
        <dbReference type="SAM" id="Phobius"/>
    </source>
</evidence>
<feature type="transmembrane region" description="Helical" evidence="1">
    <location>
        <begin position="373"/>
        <end position="397"/>
    </location>
</feature>
<keyword evidence="1" id="KW-0472">Membrane</keyword>
<comment type="caution">
    <text evidence="2">The sequence shown here is derived from an EMBL/GenBank/DDBJ whole genome shotgun (WGS) entry which is preliminary data.</text>
</comment>
<keyword evidence="1" id="KW-1133">Transmembrane helix</keyword>
<protein>
    <submittedName>
        <fullName evidence="2">Uncharacterized protein</fullName>
    </submittedName>
</protein>
<organism evidence="2 3">
    <name type="scientific">Botrytis elliptica</name>
    <dbReference type="NCBI Taxonomy" id="278938"/>
    <lineage>
        <taxon>Eukaryota</taxon>
        <taxon>Fungi</taxon>
        <taxon>Dikarya</taxon>
        <taxon>Ascomycota</taxon>
        <taxon>Pezizomycotina</taxon>
        <taxon>Leotiomycetes</taxon>
        <taxon>Helotiales</taxon>
        <taxon>Sclerotiniaceae</taxon>
        <taxon>Botrytis</taxon>
    </lineage>
</organism>
<dbReference type="EMBL" id="PQXM01000222">
    <property type="protein sequence ID" value="TGO75279.1"/>
    <property type="molecule type" value="Genomic_DNA"/>
</dbReference>
<accession>A0A4Z1JNC7</accession>
<reference evidence="2 3" key="1">
    <citation type="submission" date="2017-12" db="EMBL/GenBank/DDBJ databases">
        <title>Comparative genomics of Botrytis spp.</title>
        <authorList>
            <person name="Valero-Jimenez C.A."/>
            <person name="Tapia P."/>
            <person name="Veloso J."/>
            <person name="Silva-Moreno E."/>
            <person name="Staats M."/>
            <person name="Valdes J.H."/>
            <person name="Van Kan J.A.L."/>
        </authorList>
    </citation>
    <scope>NUCLEOTIDE SEQUENCE [LARGE SCALE GENOMIC DNA]</scope>
    <source>
        <strain evidence="2 3">Be9601</strain>
    </source>
</reference>
<gene>
    <name evidence="2" type="ORF">BELL_0223g00050</name>
</gene>
<sequence length="495" mass="54412">MPHGPYEVHFPTNQSEFWPETLSASAPDVCSNLSFATMESGCPLGGLSELKAWSSWGLHSGPELTTGNLVNYHDGNWRPGSNITFPLISSLTSHDSDMYGDINTITISGLDFDIFEEENNIHMTWVNLHDFHNSASIGAVLKLPDNENSIGHNYIVPCAVDARWISAELSIEPATSQIVFGDLGSSGAFSDLGALISDAKRSRSPGLASFVSDMIKIDLEWAQLMNLVTPIDHKYPSSVGMRTNSTIRVPNATSIEVLLEQRLLSSGLFPDISTFFDAPDLTNASTPEMKVQAFISIFLSILITDALVQYTQGDISLLSIGSETDTSTCILMVYVFGYHTFELPCDNPRTSSWKFDLERRGYSYGMKSFTTRLALAALLAHTLMALIFIVYLCFAGWTTNLWSWGSIRELVALALISRRTKGFRGTDAGISRAETWAQNVRIVEARDGGLEMRFEEDGGGGGIEMGKRVQVGKKYGYQKAAVKNIKRSKTFASMP</sequence>